<organism evidence="1 2">
    <name type="scientific">Acinetobacter oleivorans</name>
    <dbReference type="NCBI Taxonomy" id="1148157"/>
    <lineage>
        <taxon>Bacteria</taxon>
        <taxon>Pseudomonadati</taxon>
        <taxon>Pseudomonadota</taxon>
        <taxon>Gammaproteobacteria</taxon>
        <taxon>Moraxellales</taxon>
        <taxon>Moraxellaceae</taxon>
        <taxon>Acinetobacter</taxon>
    </lineage>
</organism>
<dbReference type="GO" id="GO:0009312">
    <property type="term" value="P:oligosaccharide biosynthetic process"/>
    <property type="evidence" value="ECO:0007669"/>
    <property type="project" value="InterPro"/>
</dbReference>
<dbReference type="Gene3D" id="3.40.50.150">
    <property type="entry name" value="Vaccinia Virus protein VP39"/>
    <property type="match status" value="1"/>
</dbReference>
<dbReference type="EMBL" id="JHQK01000012">
    <property type="protein sequence ID" value="KHN66521.1"/>
    <property type="molecule type" value="Genomic_DNA"/>
</dbReference>
<dbReference type="PANTHER" id="PTHR43464">
    <property type="entry name" value="METHYLTRANSFERASE"/>
    <property type="match status" value="1"/>
</dbReference>
<comment type="caution">
    <text evidence="1">The sequence shown here is derived from an EMBL/GenBank/DDBJ whole genome shotgun (WGS) entry which is preliminary data.</text>
</comment>
<reference evidence="1 2" key="1">
    <citation type="submission" date="2014-03" db="EMBL/GenBank/DDBJ databases">
        <title>Genome sequence of the diesel-degrader and plant-growth promoter Acinetobacter oleivorans PF-1 isolated from the roots of poplar tree.</title>
        <authorList>
            <person name="Gkorezis P."/>
            <person name="van Hamme J."/>
            <person name="Rineau F."/>
            <person name="Vangronsveld J."/>
            <person name="Francetti A."/>
        </authorList>
    </citation>
    <scope>NUCLEOTIDE SEQUENCE [LARGE SCALE GENOMIC DNA]</scope>
    <source>
        <strain evidence="1 2">PF1</strain>
    </source>
</reference>
<dbReference type="GO" id="GO:0032259">
    <property type="term" value="P:methylation"/>
    <property type="evidence" value="ECO:0007669"/>
    <property type="project" value="UniProtKB-KW"/>
</dbReference>
<protein>
    <submittedName>
        <fullName evidence="1">Methyltransferase</fullName>
    </submittedName>
</protein>
<proteinExistence type="predicted"/>
<dbReference type="GO" id="GO:0008757">
    <property type="term" value="F:S-adenosylmethionine-dependent methyltransferase activity"/>
    <property type="evidence" value="ECO:0007669"/>
    <property type="project" value="InterPro"/>
</dbReference>
<gene>
    <name evidence="1" type="ORF">DH17_02435</name>
</gene>
<keyword evidence="1" id="KW-0808">Transferase</keyword>
<name>A0A0B2U6F5_9GAMM</name>
<evidence type="ECO:0000313" key="2">
    <source>
        <dbReference type="Proteomes" id="UP000031012"/>
    </source>
</evidence>
<accession>A0A0B2U6F5</accession>
<dbReference type="Pfam" id="PF05401">
    <property type="entry name" value="NodS"/>
    <property type="match status" value="1"/>
</dbReference>
<dbReference type="AlphaFoldDB" id="A0A0B2U6F5"/>
<dbReference type="InterPro" id="IPR008715">
    <property type="entry name" value="SAM-MeTfrase_NodS-like"/>
</dbReference>
<sequence>MIHSRMYFEELYRNNNDPWGYDYHWYEARKRQICLALLTRPHYQKVLEVGCSNGHLSVHLAQRAAQLLCLDVSDYAVQLASQRLQAFEHVVVENRKIPEEYLVQKFDLILISEVAYYLSEAELHQFIEKLKHSLNVDGEILCCHWRHEIKDFELNAQQVHQSFQQHFPFHHYLSLNDPDFMVDLWTVNSSSLAQQEELR</sequence>
<dbReference type="InterPro" id="IPR029063">
    <property type="entry name" value="SAM-dependent_MTases_sf"/>
</dbReference>
<dbReference type="SUPFAM" id="SSF53335">
    <property type="entry name" value="S-adenosyl-L-methionine-dependent methyltransferases"/>
    <property type="match status" value="1"/>
</dbReference>
<dbReference type="CDD" id="cd02440">
    <property type="entry name" value="AdoMet_MTases"/>
    <property type="match status" value="1"/>
</dbReference>
<evidence type="ECO:0000313" key="1">
    <source>
        <dbReference type="EMBL" id="KHN66521.1"/>
    </source>
</evidence>
<dbReference type="Proteomes" id="UP000031012">
    <property type="component" value="Unassembled WGS sequence"/>
</dbReference>
<keyword evidence="1" id="KW-0489">Methyltransferase</keyword>